<dbReference type="InterPro" id="IPR006439">
    <property type="entry name" value="HAD-SF_hydro_IA"/>
</dbReference>
<name>A0AAD2FUN6_9STRA</name>
<proteinExistence type="inferred from homology"/>
<protein>
    <recommendedName>
        <fullName evidence="7">D,D-heptose 1,7-bisphosphate phosphatase</fullName>
    </recommendedName>
</protein>
<evidence type="ECO:0000313" key="9">
    <source>
        <dbReference type="Proteomes" id="UP001295423"/>
    </source>
</evidence>
<keyword evidence="6" id="KW-0119">Carbohydrate metabolism</keyword>
<dbReference type="InterPro" id="IPR006543">
    <property type="entry name" value="Histidinol-phos"/>
</dbReference>
<evidence type="ECO:0000256" key="3">
    <source>
        <dbReference type="ARBA" id="ARBA00022490"/>
    </source>
</evidence>
<dbReference type="Gene3D" id="3.40.50.1000">
    <property type="entry name" value="HAD superfamily/HAD-like"/>
    <property type="match status" value="1"/>
</dbReference>
<keyword evidence="4" id="KW-0479">Metal-binding</keyword>
<evidence type="ECO:0000256" key="1">
    <source>
        <dbReference type="ARBA" id="ARBA00004496"/>
    </source>
</evidence>
<comment type="similarity">
    <text evidence="2">Belongs to the GmhB family.</text>
</comment>
<reference evidence="8" key="1">
    <citation type="submission" date="2023-08" db="EMBL/GenBank/DDBJ databases">
        <authorList>
            <person name="Audoor S."/>
            <person name="Bilcke G."/>
        </authorList>
    </citation>
    <scope>NUCLEOTIDE SEQUENCE</scope>
</reference>
<dbReference type="InterPro" id="IPR004446">
    <property type="entry name" value="Heptose_bisP_phosphatase"/>
</dbReference>
<dbReference type="GO" id="GO:0016791">
    <property type="term" value="F:phosphatase activity"/>
    <property type="evidence" value="ECO:0007669"/>
    <property type="project" value="InterPro"/>
</dbReference>
<keyword evidence="3" id="KW-0963">Cytoplasm</keyword>
<dbReference type="PANTHER" id="PTHR42891">
    <property type="entry name" value="D-GLYCERO-BETA-D-MANNO-HEPTOSE-1,7-BISPHOSPHATE 7-PHOSPHATASE"/>
    <property type="match status" value="1"/>
</dbReference>
<dbReference type="GO" id="GO:0005975">
    <property type="term" value="P:carbohydrate metabolic process"/>
    <property type="evidence" value="ECO:0007669"/>
    <property type="project" value="InterPro"/>
</dbReference>
<dbReference type="InterPro" id="IPR023214">
    <property type="entry name" value="HAD_sf"/>
</dbReference>
<dbReference type="Proteomes" id="UP001295423">
    <property type="component" value="Unassembled WGS sequence"/>
</dbReference>
<evidence type="ECO:0000256" key="2">
    <source>
        <dbReference type="ARBA" id="ARBA00005628"/>
    </source>
</evidence>
<dbReference type="PANTHER" id="PTHR42891:SF1">
    <property type="entry name" value="D-GLYCERO-BETA-D-MANNO-HEPTOSE-1,7-BISPHOSPHATE 7-PHOSPHATASE"/>
    <property type="match status" value="1"/>
</dbReference>
<evidence type="ECO:0000256" key="5">
    <source>
        <dbReference type="ARBA" id="ARBA00022801"/>
    </source>
</evidence>
<keyword evidence="5" id="KW-0378">Hydrolase</keyword>
<accession>A0AAD2FUN6</accession>
<keyword evidence="9" id="KW-1185">Reference proteome</keyword>
<dbReference type="InterPro" id="IPR036412">
    <property type="entry name" value="HAD-like_sf"/>
</dbReference>
<dbReference type="GO" id="GO:0046872">
    <property type="term" value="F:metal ion binding"/>
    <property type="evidence" value="ECO:0007669"/>
    <property type="project" value="UniProtKB-KW"/>
</dbReference>
<evidence type="ECO:0000313" key="8">
    <source>
        <dbReference type="EMBL" id="CAJ1953593.1"/>
    </source>
</evidence>
<evidence type="ECO:0000256" key="7">
    <source>
        <dbReference type="ARBA" id="ARBA00031828"/>
    </source>
</evidence>
<dbReference type="AlphaFoldDB" id="A0AAD2FUN6"/>
<comment type="subcellular location">
    <subcellularLocation>
        <location evidence="1">Cytoplasm</location>
    </subcellularLocation>
</comment>
<comment type="caution">
    <text evidence="8">The sequence shown here is derived from an EMBL/GenBank/DDBJ whole genome shotgun (WGS) entry which is preliminary data.</text>
</comment>
<evidence type="ECO:0000256" key="4">
    <source>
        <dbReference type="ARBA" id="ARBA00022723"/>
    </source>
</evidence>
<dbReference type="SUPFAM" id="SSF56784">
    <property type="entry name" value="HAD-like"/>
    <property type="match status" value="1"/>
</dbReference>
<organism evidence="8 9">
    <name type="scientific">Cylindrotheca closterium</name>
    <dbReference type="NCBI Taxonomy" id="2856"/>
    <lineage>
        <taxon>Eukaryota</taxon>
        <taxon>Sar</taxon>
        <taxon>Stramenopiles</taxon>
        <taxon>Ochrophyta</taxon>
        <taxon>Bacillariophyta</taxon>
        <taxon>Bacillariophyceae</taxon>
        <taxon>Bacillariophycidae</taxon>
        <taxon>Bacillariales</taxon>
        <taxon>Bacillariaceae</taxon>
        <taxon>Cylindrotheca</taxon>
    </lineage>
</organism>
<gene>
    <name evidence="8" type="ORF">CYCCA115_LOCUS14192</name>
</gene>
<dbReference type="InterPro" id="IPR006549">
    <property type="entry name" value="HAD-SF_hydro_IIIA"/>
</dbReference>
<dbReference type="GO" id="GO:0005737">
    <property type="term" value="C:cytoplasm"/>
    <property type="evidence" value="ECO:0007669"/>
    <property type="project" value="UniProtKB-SubCell"/>
</dbReference>
<dbReference type="NCBIfam" id="TIGR01656">
    <property type="entry name" value="Histidinol-ppas"/>
    <property type="match status" value="1"/>
</dbReference>
<dbReference type="NCBIfam" id="TIGR01549">
    <property type="entry name" value="HAD-SF-IA-v1"/>
    <property type="match status" value="1"/>
</dbReference>
<dbReference type="EMBL" id="CAKOGP040001836">
    <property type="protein sequence ID" value="CAJ1953593.1"/>
    <property type="molecule type" value="Genomic_DNA"/>
</dbReference>
<dbReference type="NCBIfam" id="TIGR01662">
    <property type="entry name" value="HAD-SF-IIIA"/>
    <property type="match status" value="1"/>
</dbReference>
<sequence>MALLSISIQALARFPVPKLVLLDRDGVINQDVGAPGVISKTQFQLHDGVGTAIAKLKQRGCRVVVITNQSCVGMGLLEPNGLNEIHEEMQRLLQEEDAEATLDEIYFCTAVDDDNPRKKPNPGMVIEACSNWNIDASEAVFVGDTLTDMQAAKAGGVANRILVQTGYGFGLMGNQPAQSPPMIVKANNLVESQSQMSIVTPFADTQDLPAAVQWLLHETDT</sequence>
<evidence type="ECO:0000256" key="6">
    <source>
        <dbReference type="ARBA" id="ARBA00023277"/>
    </source>
</evidence>
<dbReference type="Pfam" id="PF00702">
    <property type="entry name" value="Hydrolase"/>
    <property type="match status" value="1"/>
</dbReference>